<dbReference type="AlphaFoldDB" id="A0A6N8KXV9"/>
<dbReference type="OrthoDB" id="610763at2"/>
<accession>A0A6N8KXV9</accession>
<reference evidence="1 2" key="1">
    <citation type="submission" date="2019-12" db="EMBL/GenBank/DDBJ databases">
        <authorList>
            <person name="Dong K."/>
        </authorList>
    </citation>
    <scope>NUCLEOTIDE SEQUENCE [LARGE SCALE GENOMIC DNA]</scope>
    <source>
        <strain evidence="1 2">JCM 31225</strain>
    </source>
</reference>
<evidence type="ECO:0000313" key="1">
    <source>
        <dbReference type="EMBL" id="MVZ60768.1"/>
    </source>
</evidence>
<sequence>MKTNLLTIYFLLSAVMALGQQRHKDLPFTQDYAIKYEGNGDYKTMAFDRNGHVQVLSSDGLQRLSPGQLLVPGKIVEDNLYRFMKDKNIVDMLQVENQLVYLDKEVVFSNAWAGKLYMPHQITQPRGFLAVNKSEYLVFNAKQLNQIKDNKMLRSVQSPAEIVEVHAQGQQGFYILTTAGVLALNSTGNILKPVYNKTGLQSMAVHQGKLVLAHAEEGLIFLNNQFKQERVLSKLPSLKLNKVRSIDQQLWVGSKEGAFKVFANGKINYYASKRWLNQDEVIDLKKGPGSSVFVLNKGGLSQLVFEDMTLAKKADFYEKQVRARHIRNGFNANLFGMKNGDISTGFLADSDNDGLWTTMYLASQAFRYAVTKSPDALQNTRESLDAMERLYSINPVKGFPARTFERTGHRDQLGDPEHWQKAPAKDWDWKATTSSDEAIGHAFAFGVIAEVVDVPELKQQAIRLLDSMMTHIVENDMYLVDFDGKPTLWGKWNPAYVNGFSKNIGDRKLNSSNIIGMLQTAYHFTKKPMYKDKIMELFNKHGYLENLMRPMSEIGKADAQADDLSQLLSVYWNHSDDEMYFLGYWGLYRYALTNELKQQYKAAILDHYEAEKPEKDAVWNIMTAMTGTSDFGLADAVWYLQEYPLDLIQWTIKNSNRKDIELLDKNFRNQYTKTVLPPDELKISRHNSNRFNMDGGHDGAAENSAGDIWLLPYWMGKYLKVIE</sequence>
<keyword evidence="2" id="KW-1185">Reference proteome</keyword>
<dbReference type="RefSeq" id="WP_160367395.1">
    <property type="nucleotide sequence ID" value="NZ_WSQA01000001.1"/>
</dbReference>
<gene>
    <name evidence="1" type="ORF">GQF63_01905</name>
</gene>
<dbReference type="EMBL" id="WSQA01000001">
    <property type="protein sequence ID" value="MVZ60768.1"/>
    <property type="molecule type" value="Genomic_DNA"/>
</dbReference>
<dbReference type="Proteomes" id="UP000435036">
    <property type="component" value="Unassembled WGS sequence"/>
</dbReference>
<name>A0A6N8KXV9_9SPHI</name>
<evidence type="ECO:0000313" key="2">
    <source>
        <dbReference type="Proteomes" id="UP000435036"/>
    </source>
</evidence>
<protein>
    <submittedName>
        <fullName evidence="1">Uncharacterized protein</fullName>
    </submittedName>
</protein>
<proteinExistence type="predicted"/>
<comment type="caution">
    <text evidence="1">The sequence shown here is derived from an EMBL/GenBank/DDBJ whole genome shotgun (WGS) entry which is preliminary data.</text>
</comment>
<organism evidence="1 2">
    <name type="scientific">Sphingobacterium humi</name>
    <dbReference type="NCBI Taxonomy" id="1796905"/>
    <lineage>
        <taxon>Bacteria</taxon>
        <taxon>Pseudomonadati</taxon>
        <taxon>Bacteroidota</taxon>
        <taxon>Sphingobacteriia</taxon>
        <taxon>Sphingobacteriales</taxon>
        <taxon>Sphingobacteriaceae</taxon>
        <taxon>Sphingobacterium</taxon>
    </lineage>
</organism>